<dbReference type="InterPro" id="IPR037522">
    <property type="entry name" value="HD_GYP_dom"/>
</dbReference>
<comment type="caution">
    <text evidence="10">The sequence shown here is derived from an EMBL/GenBank/DDBJ whole genome shotgun (WGS) entry which is preliminary data.</text>
</comment>
<dbReference type="SMART" id="SM00304">
    <property type="entry name" value="HAMP"/>
    <property type="match status" value="1"/>
</dbReference>
<keyword evidence="3 6" id="KW-0812">Transmembrane</keyword>
<keyword evidence="11" id="KW-1185">Reference proteome</keyword>
<dbReference type="Proteomes" id="UP000295788">
    <property type="component" value="Unassembled WGS sequence"/>
</dbReference>
<dbReference type="GO" id="GO:0005886">
    <property type="term" value="C:plasma membrane"/>
    <property type="evidence" value="ECO:0007669"/>
    <property type="project" value="UniProtKB-SubCell"/>
</dbReference>
<keyword evidence="10" id="KW-0808">Transferase</keyword>
<dbReference type="CDD" id="cd06225">
    <property type="entry name" value="HAMP"/>
    <property type="match status" value="1"/>
</dbReference>
<dbReference type="PROSITE" id="PS51832">
    <property type="entry name" value="HD_GYP"/>
    <property type="match status" value="1"/>
</dbReference>
<dbReference type="Pfam" id="PF00672">
    <property type="entry name" value="HAMP"/>
    <property type="match status" value="1"/>
</dbReference>
<proteinExistence type="predicted"/>
<dbReference type="Gene3D" id="6.10.340.10">
    <property type="match status" value="1"/>
</dbReference>
<dbReference type="PROSITE" id="PS51831">
    <property type="entry name" value="HD"/>
    <property type="match status" value="1"/>
</dbReference>
<dbReference type="InterPro" id="IPR006675">
    <property type="entry name" value="HDIG_dom"/>
</dbReference>
<dbReference type="SMART" id="SM00471">
    <property type="entry name" value="HDc"/>
    <property type="match status" value="1"/>
</dbReference>
<protein>
    <submittedName>
        <fullName evidence="10">Putative nucleotidyltransferase with HDIG domain</fullName>
    </submittedName>
</protein>
<dbReference type="NCBIfam" id="TIGR00277">
    <property type="entry name" value="HDIG"/>
    <property type="match status" value="1"/>
</dbReference>
<dbReference type="AlphaFoldDB" id="A0A4R3KL13"/>
<evidence type="ECO:0000256" key="2">
    <source>
        <dbReference type="ARBA" id="ARBA00022475"/>
    </source>
</evidence>
<evidence type="ECO:0000259" key="7">
    <source>
        <dbReference type="PROSITE" id="PS50885"/>
    </source>
</evidence>
<dbReference type="SUPFAM" id="SSF109604">
    <property type="entry name" value="HD-domain/PDEase-like"/>
    <property type="match status" value="1"/>
</dbReference>
<name>A0A4R3KL13_9BACI</name>
<dbReference type="PROSITE" id="PS50885">
    <property type="entry name" value="HAMP"/>
    <property type="match status" value="1"/>
</dbReference>
<dbReference type="PANTHER" id="PTHR43155">
    <property type="entry name" value="CYCLIC DI-GMP PHOSPHODIESTERASE PA4108-RELATED"/>
    <property type="match status" value="1"/>
</dbReference>
<reference evidence="10 11" key="1">
    <citation type="submission" date="2019-03" db="EMBL/GenBank/DDBJ databases">
        <title>Genomic Encyclopedia of Type Strains, Phase IV (KMG-IV): sequencing the most valuable type-strain genomes for metagenomic binning, comparative biology and taxonomic classification.</title>
        <authorList>
            <person name="Goeker M."/>
        </authorList>
    </citation>
    <scope>NUCLEOTIDE SEQUENCE [LARGE SCALE GENOMIC DNA]</scope>
    <source>
        <strain evidence="10 11">DSM 23802</strain>
    </source>
</reference>
<feature type="transmembrane region" description="Helical" evidence="6">
    <location>
        <begin position="7"/>
        <end position="31"/>
    </location>
</feature>
<accession>A0A4R3KL13</accession>
<evidence type="ECO:0000259" key="9">
    <source>
        <dbReference type="PROSITE" id="PS51832"/>
    </source>
</evidence>
<feature type="domain" description="HD-GYP" evidence="9">
    <location>
        <begin position="355"/>
        <end position="550"/>
    </location>
</feature>
<dbReference type="Gene3D" id="3.30.450.20">
    <property type="entry name" value="PAS domain"/>
    <property type="match status" value="1"/>
</dbReference>
<sequence length="562" mass="64853">MRLRNQLLLYISIYILIPFLIFASVAIYLVYQSSMQKEKEYFIKNIDNLSMEMSQYLSSVESSLDIFSRNSAIVSSSLNEKRALLKNFYDQMDNVVKTIYLIDQRGQIITLYPEAKEAASLTFKNKPCFLEVKKSKEKLFTGQTTSLLTKKPTSCIAEPLLLSDGRFAGMIGVELSFDKVKENILKKGYSDYSYFLLDGNQNIIVSDQRDLNPHPTFFKNLVNDSSPLQIQEITLNDEKHYVTYSTLKDYPYTIAAFVPEERFLKPVYQLQLQFIIWVIFSIGSVLLLGYVFRKKILDPLEQFAKMTRRITEEVLGDSLSSFNERIEIKNKGELSDLSEHFNQMLHALKLREDRLYQRRLDLIRTTVELLELNDPYTAGHSYRVYEYSSLIASKLGLPKDQIRDIETAAILHDIGKIGISLDILNKPGKLNPNEYKCIKQHPVIGAQVLERIDQFDRVKNAILHHHERFDGNGYPAMLKGEEIPIEARIISVADAFDAMISNRPYRRGMSMEQAFHIIEEESGKQFDSLVVEAFTSVYNQHYDLLKQINMTQEYGLVSYLAN</sequence>
<evidence type="ECO:0000256" key="3">
    <source>
        <dbReference type="ARBA" id="ARBA00022692"/>
    </source>
</evidence>
<evidence type="ECO:0000256" key="4">
    <source>
        <dbReference type="ARBA" id="ARBA00022989"/>
    </source>
</evidence>
<dbReference type="GO" id="GO:0007165">
    <property type="term" value="P:signal transduction"/>
    <property type="evidence" value="ECO:0007669"/>
    <property type="project" value="InterPro"/>
</dbReference>
<keyword evidence="2" id="KW-1003">Cell membrane</keyword>
<dbReference type="GO" id="GO:0016740">
    <property type="term" value="F:transferase activity"/>
    <property type="evidence" value="ECO:0007669"/>
    <property type="project" value="UniProtKB-KW"/>
</dbReference>
<comment type="subcellular location">
    <subcellularLocation>
        <location evidence="1">Cell membrane</location>
        <topology evidence="1">Multi-pass membrane protein</topology>
    </subcellularLocation>
</comment>
<keyword evidence="4 6" id="KW-1133">Transmembrane helix</keyword>
<organism evidence="10 11">
    <name type="scientific">Tepidibacillus fermentans</name>
    <dbReference type="NCBI Taxonomy" id="1281767"/>
    <lineage>
        <taxon>Bacteria</taxon>
        <taxon>Bacillati</taxon>
        <taxon>Bacillota</taxon>
        <taxon>Bacilli</taxon>
        <taxon>Bacillales</taxon>
        <taxon>Bacillaceae</taxon>
        <taxon>Tepidibacillus</taxon>
    </lineage>
</organism>
<dbReference type="InterPro" id="IPR033479">
    <property type="entry name" value="dCache_1"/>
</dbReference>
<dbReference type="Pfam" id="PF13487">
    <property type="entry name" value="HD_5"/>
    <property type="match status" value="1"/>
</dbReference>
<feature type="domain" description="HD" evidence="8">
    <location>
        <begin position="377"/>
        <end position="499"/>
    </location>
</feature>
<evidence type="ECO:0000256" key="1">
    <source>
        <dbReference type="ARBA" id="ARBA00004651"/>
    </source>
</evidence>
<evidence type="ECO:0000313" key="10">
    <source>
        <dbReference type="EMBL" id="TCS83480.1"/>
    </source>
</evidence>
<dbReference type="CDD" id="cd00077">
    <property type="entry name" value="HDc"/>
    <property type="match status" value="1"/>
</dbReference>
<dbReference type="EMBL" id="SMAB01000004">
    <property type="protein sequence ID" value="TCS83480.1"/>
    <property type="molecule type" value="Genomic_DNA"/>
</dbReference>
<feature type="transmembrane region" description="Helical" evidence="6">
    <location>
        <begin position="274"/>
        <end position="292"/>
    </location>
</feature>
<dbReference type="InterPro" id="IPR006674">
    <property type="entry name" value="HD_domain"/>
</dbReference>
<dbReference type="InterPro" id="IPR003607">
    <property type="entry name" value="HD/PDEase_dom"/>
</dbReference>
<evidence type="ECO:0000259" key="8">
    <source>
        <dbReference type="PROSITE" id="PS51831"/>
    </source>
</evidence>
<dbReference type="Pfam" id="PF02743">
    <property type="entry name" value="dCache_1"/>
    <property type="match status" value="1"/>
</dbReference>
<dbReference type="Gene3D" id="1.10.3210.10">
    <property type="entry name" value="Hypothetical protein af1432"/>
    <property type="match status" value="1"/>
</dbReference>
<feature type="domain" description="HAMP" evidence="7">
    <location>
        <begin position="294"/>
        <end position="353"/>
    </location>
</feature>
<dbReference type="PANTHER" id="PTHR43155:SF2">
    <property type="entry name" value="CYCLIC DI-GMP PHOSPHODIESTERASE PA4108"/>
    <property type="match status" value="1"/>
</dbReference>
<evidence type="ECO:0000256" key="5">
    <source>
        <dbReference type="ARBA" id="ARBA00023136"/>
    </source>
</evidence>
<dbReference type="InterPro" id="IPR003660">
    <property type="entry name" value="HAMP_dom"/>
</dbReference>
<evidence type="ECO:0000313" key="11">
    <source>
        <dbReference type="Proteomes" id="UP000295788"/>
    </source>
</evidence>
<dbReference type="OrthoDB" id="9759601at2"/>
<evidence type="ECO:0000256" key="6">
    <source>
        <dbReference type="SAM" id="Phobius"/>
    </source>
</evidence>
<dbReference type="RefSeq" id="WP_132767342.1">
    <property type="nucleotide sequence ID" value="NZ_SMAB01000004.1"/>
</dbReference>
<dbReference type="CDD" id="cd18773">
    <property type="entry name" value="PDC1_HK_sensor"/>
    <property type="match status" value="1"/>
</dbReference>
<gene>
    <name evidence="10" type="ORF">EDD72_10423</name>
</gene>
<keyword evidence="5 6" id="KW-0472">Membrane</keyword>